<reference evidence="2 3" key="1">
    <citation type="submission" date="2018-04" db="EMBL/GenBank/DDBJ databases">
        <authorList>
            <person name="Zhang X."/>
            <person name="Yuan J."/>
            <person name="Li F."/>
            <person name="Xiang J."/>
        </authorList>
    </citation>
    <scope>NUCLEOTIDE SEQUENCE [LARGE SCALE GENOMIC DNA]</scope>
    <source>
        <tissue evidence="2">Muscle</tissue>
    </source>
</reference>
<evidence type="ECO:0000313" key="3">
    <source>
        <dbReference type="Proteomes" id="UP000283509"/>
    </source>
</evidence>
<gene>
    <name evidence="2" type="ORF">C7M84_008269</name>
</gene>
<dbReference type="Proteomes" id="UP000283509">
    <property type="component" value="Unassembled WGS sequence"/>
</dbReference>
<dbReference type="OrthoDB" id="6374689at2759"/>
<sequence length="149" mass="15394">MLLFFSGGYGYAGLEGREDWPGVSDALVSYTAAAAAAASPIPAPQHFYTQNDGVMTELGGVNGHAGTPVGGYPPSSVPQSTPTASLPPTPHHPGPHAAHRPVDLSQAQREAQPPPTPTIPYPLHDPHTHRPTLLDTGAGANLIRSVKSA</sequence>
<proteinExistence type="predicted"/>
<evidence type="ECO:0000256" key="1">
    <source>
        <dbReference type="SAM" id="MobiDB-lite"/>
    </source>
</evidence>
<comment type="caution">
    <text evidence="2">The sequence shown here is derived from an EMBL/GenBank/DDBJ whole genome shotgun (WGS) entry which is preliminary data.</text>
</comment>
<evidence type="ECO:0000313" key="2">
    <source>
        <dbReference type="EMBL" id="ROT73300.1"/>
    </source>
</evidence>
<dbReference type="EMBL" id="QCYY01002040">
    <property type="protein sequence ID" value="ROT73300.1"/>
    <property type="molecule type" value="Genomic_DNA"/>
</dbReference>
<keyword evidence="3" id="KW-1185">Reference proteome</keyword>
<reference evidence="2 3" key="2">
    <citation type="submission" date="2019-01" db="EMBL/GenBank/DDBJ databases">
        <title>The decoding of complex shrimp genome reveals the adaptation for benthos swimmer, frequently molting mechanism and breeding impact on genome.</title>
        <authorList>
            <person name="Sun Y."/>
            <person name="Gao Y."/>
            <person name="Yu Y."/>
        </authorList>
    </citation>
    <scope>NUCLEOTIDE SEQUENCE [LARGE SCALE GENOMIC DNA]</scope>
    <source>
        <tissue evidence="2">Muscle</tissue>
    </source>
</reference>
<name>A0A423T9Z4_PENVA</name>
<feature type="region of interest" description="Disordered" evidence="1">
    <location>
        <begin position="57"/>
        <end position="149"/>
    </location>
</feature>
<accession>A0A423T9Z4</accession>
<dbReference type="STRING" id="6689.A0A423T9Z4"/>
<organism evidence="2 3">
    <name type="scientific">Penaeus vannamei</name>
    <name type="common">Whiteleg shrimp</name>
    <name type="synonym">Litopenaeus vannamei</name>
    <dbReference type="NCBI Taxonomy" id="6689"/>
    <lineage>
        <taxon>Eukaryota</taxon>
        <taxon>Metazoa</taxon>
        <taxon>Ecdysozoa</taxon>
        <taxon>Arthropoda</taxon>
        <taxon>Crustacea</taxon>
        <taxon>Multicrustacea</taxon>
        <taxon>Malacostraca</taxon>
        <taxon>Eumalacostraca</taxon>
        <taxon>Eucarida</taxon>
        <taxon>Decapoda</taxon>
        <taxon>Dendrobranchiata</taxon>
        <taxon>Penaeoidea</taxon>
        <taxon>Penaeidae</taxon>
        <taxon>Penaeus</taxon>
    </lineage>
</organism>
<dbReference type="AlphaFoldDB" id="A0A423T9Z4"/>
<protein>
    <submittedName>
        <fullName evidence="2">Uncharacterized protein</fullName>
    </submittedName>
</protein>